<keyword evidence="2" id="KW-1185">Reference proteome</keyword>
<dbReference type="Proteomes" id="UP001172159">
    <property type="component" value="Unassembled WGS sequence"/>
</dbReference>
<organism evidence="1 2">
    <name type="scientific">Apiosordaria backusii</name>
    <dbReference type="NCBI Taxonomy" id="314023"/>
    <lineage>
        <taxon>Eukaryota</taxon>
        <taxon>Fungi</taxon>
        <taxon>Dikarya</taxon>
        <taxon>Ascomycota</taxon>
        <taxon>Pezizomycotina</taxon>
        <taxon>Sordariomycetes</taxon>
        <taxon>Sordariomycetidae</taxon>
        <taxon>Sordariales</taxon>
        <taxon>Lasiosphaeriaceae</taxon>
        <taxon>Apiosordaria</taxon>
    </lineage>
</organism>
<name>A0AA40ESC4_9PEZI</name>
<protein>
    <submittedName>
        <fullName evidence="1">Uncharacterized protein</fullName>
    </submittedName>
</protein>
<dbReference type="EMBL" id="JAUKTV010000002">
    <property type="protein sequence ID" value="KAK0744604.1"/>
    <property type="molecule type" value="Genomic_DNA"/>
</dbReference>
<sequence>MLVREMGGSNQLARRLRMRIDAVAAPLYEEVTTESLYNHVLSQTLRKYIKLVDTLSTIKDVGALENSYNLALILKRWWWNPDKGWSREEFLPSTPEAGLEEFDKMLSGLIQRRRDAGQAWDVEGDLREMEREWGARAVPREPSPNPWFPESRRLLEEIMGKDSEADDSDEE</sequence>
<accession>A0AA40ESC4</accession>
<proteinExistence type="predicted"/>
<evidence type="ECO:0000313" key="1">
    <source>
        <dbReference type="EMBL" id="KAK0744604.1"/>
    </source>
</evidence>
<reference evidence="1" key="1">
    <citation type="submission" date="2023-06" db="EMBL/GenBank/DDBJ databases">
        <title>Genome-scale phylogeny and comparative genomics of the fungal order Sordariales.</title>
        <authorList>
            <consortium name="Lawrence Berkeley National Laboratory"/>
            <person name="Hensen N."/>
            <person name="Bonometti L."/>
            <person name="Westerberg I."/>
            <person name="Brannstrom I.O."/>
            <person name="Guillou S."/>
            <person name="Cros-Aarteil S."/>
            <person name="Calhoun S."/>
            <person name="Haridas S."/>
            <person name="Kuo A."/>
            <person name="Mondo S."/>
            <person name="Pangilinan J."/>
            <person name="Riley R."/>
            <person name="Labutti K."/>
            <person name="Andreopoulos B."/>
            <person name="Lipzen A."/>
            <person name="Chen C."/>
            <person name="Yanf M."/>
            <person name="Daum C."/>
            <person name="Ng V."/>
            <person name="Clum A."/>
            <person name="Steindorff A."/>
            <person name="Ohm R."/>
            <person name="Martin F."/>
            <person name="Silar P."/>
            <person name="Natvig D."/>
            <person name="Lalanne C."/>
            <person name="Gautier V."/>
            <person name="Ament-Velasquez S.L."/>
            <person name="Kruys A."/>
            <person name="Hutchinson M.I."/>
            <person name="Powell A.J."/>
            <person name="Barry K."/>
            <person name="Miller A.N."/>
            <person name="Grigoriev I.V."/>
            <person name="Debuchy R."/>
            <person name="Gladieux P."/>
            <person name="Thoren M.H."/>
            <person name="Johannesson H."/>
        </authorList>
    </citation>
    <scope>NUCLEOTIDE SEQUENCE</scope>
    <source>
        <strain evidence="1">CBS 540.89</strain>
    </source>
</reference>
<comment type="caution">
    <text evidence="1">The sequence shown here is derived from an EMBL/GenBank/DDBJ whole genome shotgun (WGS) entry which is preliminary data.</text>
</comment>
<evidence type="ECO:0000313" key="2">
    <source>
        <dbReference type="Proteomes" id="UP001172159"/>
    </source>
</evidence>
<gene>
    <name evidence="1" type="ORF">B0T21DRAFT_90506</name>
</gene>
<dbReference type="AlphaFoldDB" id="A0AA40ESC4"/>